<proteinExistence type="predicted"/>
<protein>
    <recommendedName>
        <fullName evidence="3">Pinin/SDK/MemA protein domain-containing protein</fullName>
    </recommendedName>
</protein>
<feature type="region of interest" description="Disordered" evidence="2">
    <location>
        <begin position="435"/>
        <end position="457"/>
    </location>
</feature>
<evidence type="ECO:0000313" key="5">
    <source>
        <dbReference type="Proteomes" id="UP000039865"/>
    </source>
</evidence>
<evidence type="ECO:0000256" key="1">
    <source>
        <dbReference type="SAM" id="Coils"/>
    </source>
</evidence>
<feature type="compositionally biased region" description="Basic and acidic residues" evidence="2">
    <location>
        <begin position="109"/>
        <end position="128"/>
    </location>
</feature>
<feature type="region of interest" description="Disordered" evidence="2">
    <location>
        <begin position="47"/>
        <end position="268"/>
    </location>
</feature>
<dbReference type="AlphaFoldDB" id="A0A078ACD7"/>
<feature type="compositionally biased region" description="Basic and acidic residues" evidence="2">
    <location>
        <begin position="230"/>
        <end position="242"/>
    </location>
</feature>
<keyword evidence="5" id="KW-1185">Reference proteome</keyword>
<evidence type="ECO:0000256" key="2">
    <source>
        <dbReference type="SAM" id="MobiDB-lite"/>
    </source>
</evidence>
<keyword evidence="1" id="KW-0175">Coiled coil</keyword>
<dbReference type="Pfam" id="PF04696">
    <property type="entry name" value="Pinin_SDK_memA"/>
    <property type="match status" value="1"/>
</dbReference>
<organism evidence="4 5">
    <name type="scientific">Stylonychia lemnae</name>
    <name type="common">Ciliate</name>
    <dbReference type="NCBI Taxonomy" id="5949"/>
    <lineage>
        <taxon>Eukaryota</taxon>
        <taxon>Sar</taxon>
        <taxon>Alveolata</taxon>
        <taxon>Ciliophora</taxon>
        <taxon>Intramacronucleata</taxon>
        <taxon>Spirotrichea</taxon>
        <taxon>Stichotrichia</taxon>
        <taxon>Sporadotrichida</taxon>
        <taxon>Oxytrichidae</taxon>
        <taxon>Stylonychinae</taxon>
        <taxon>Stylonychia</taxon>
    </lineage>
</organism>
<feature type="compositionally biased region" description="Basic and acidic residues" evidence="2">
    <location>
        <begin position="199"/>
        <end position="213"/>
    </location>
</feature>
<dbReference type="EMBL" id="CCKQ01007831">
    <property type="protein sequence ID" value="CDW79257.1"/>
    <property type="molecule type" value="Genomic_DNA"/>
</dbReference>
<feature type="coiled-coil region" evidence="1">
    <location>
        <begin position="279"/>
        <end position="356"/>
    </location>
</feature>
<feature type="compositionally biased region" description="Polar residues" evidence="2">
    <location>
        <begin position="214"/>
        <end position="229"/>
    </location>
</feature>
<reference evidence="4 5" key="1">
    <citation type="submission" date="2014-06" db="EMBL/GenBank/DDBJ databases">
        <authorList>
            <person name="Swart Estienne"/>
        </authorList>
    </citation>
    <scope>NUCLEOTIDE SEQUENCE [LARGE SCALE GENOMIC DNA]</scope>
    <source>
        <strain evidence="4 5">130c</strain>
    </source>
</reference>
<evidence type="ECO:0000259" key="3">
    <source>
        <dbReference type="Pfam" id="PF04696"/>
    </source>
</evidence>
<dbReference type="InterPro" id="IPR006786">
    <property type="entry name" value="Pinin_SDK_MemA"/>
</dbReference>
<dbReference type="Proteomes" id="UP000039865">
    <property type="component" value="Unassembled WGS sequence"/>
</dbReference>
<dbReference type="InParanoid" id="A0A078ACD7"/>
<sequence>MSEENSAIFDSSNQPSIDQLHRECKDLLQQKQAISDKIRDFKIQLKKASRDQQYANQQTEKANTSTAALAHNSSVNMNDIEMAEIKPLGKRKSRNDDKEGIENDNEMEIDQKEHESKRQKYSRDDRRKFTSTKGVESSKESPSPIKLTSIVASSALKKTDATENLKDDTMIDLDQRETMNNEERRAQRAKKWQEVINENEPKNQTKPNDDKQTNNKQDTNQLQQSYSKQSETRRGGGERGDYGSRGQTTTASINSNQQITTRGVGFPARGRNLLNNMLFRHLEKAKVNLEQEKDHLQKQEQVVQKVTEKLQKDQNVIQEVQLSEIEDRLSKEIDRKRELEKKLIIANEQMRTQKDIEHMRRISNFIRTKQFHCKNFIYSTSPSIFWMPAKQNEKTELLAQKTKEYYQQKEEELKMKSKEKLEDRLKQFDQRMEEYNQQRKQRNLYNNAEGDKNVVQDNERMNDSLNKLDLNVSRGQSLNEGKDSDEAMISKSDQLIKQNQEKKVISNGKSDLIDELDDDDDGDLMNDIYNIN</sequence>
<feature type="region of interest" description="Disordered" evidence="2">
    <location>
        <begin position="467"/>
        <end position="486"/>
    </location>
</feature>
<feature type="compositionally biased region" description="Basic and acidic residues" evidence="2">
    <location>
        <begin position="157"/>
        <end position="186"/>
    </location>
</feature>
<feature type="domain" description="Pinin/SDK/MemA protein" evidence="3">
    <location>
        <begin position="268"/>
        <end position="403"/>
    </location>
</feature>
<evidence type="ECO:0000313" key="4">
    <source>
        <dbReference type="EMBL" id="CDW79257.1"/>
    </source>
</evidence>
<gene>
    <name evidence="4" type="primary">Contig10579.g11295</name>
    <name evidence="4" type="ORF">STYLEM_8243</name>
</gene>
<feature type="compositionally biased region" description="Polar residues" evidence="2">
    <location>
        <begin position="247"/>
        <end position="261"/>
    </location>
</feature>
<name>A0A078ACD7_STYLE</name>
<accession>A0A078ACD7</accession>
<feature type="compositionally biased region" description="Polar residues" evidence="2">
    <location>
        <begin position="51"/>
        <end position="77"/>
    </location>
</feature>